<evidence type="ECO:0000256" key="1">
    <source>
        <dbReference type="SAM" id="MobiDB-lite"/>
    </source>
</evidence>
<dbReference type="Proteomes" id="UP000585836">
    <property type="component" value="Unassembled WGS sequence"/>
</dbReference>
<organism evidence="2 3">
    <name type="scientific">Streptomyces echinatus</name>
    <dbReference type="NCBI Taxonomy" id="67293"/>
    <lineage>
        <taxon>Bacteria</taxon>
        <taxon>Bacillati</taxon>
        <taxon>Actinomycetota</taxon>
        <taxon>Actinomycetes</taxon>
        <taxon>Kitasatosporales</taxon>
        <taxon>Streptomycetaceae</taxon>
        <taxon>Streptomyces</taxon>
    </lineage>
</organism>
<accession>A0A7W9Q2K1</accession>
<feature type="compositionally biased region" description="Low complexity" evidence="1">
    <location>
        <begin position="1"/>
        <end position="14"/>
    </location>
</feature>
<feature type="region of interest" description="Disordered" evidence="1">
    <location>
        <begin position="1"/>
        <end position="24"/>
    </location>
</feature>
<dbReference type="EMBL" id="JACHJK010000024">
    <property type="protein sequence ID" value="MBB5932380.1"/>
    <property type="molecule type" value="Genomic_DNA"/>
</dbReference>
<sequence>MTAPKATKTATSKRPAPKVRDNLPAPQTAEGLYFHYTPAEAARWTPFSYRTLIDLIRRREIDYVFNGRDNYLTGAQIVALVERYTVRPFEKPARAAA</sequence>
<evidence type="ECO:0008006" key="4">
    <source>
        <dbReference type="Google" id="ProtNLM"/>
    </source>
</evidence>
<comment type="caution">
    <text evidence="2">The sequence shown here is derived from an EMBL/GenBank/DDBJ whole genome shotgun (WGS) entry which is preliminary data.</text>
</comment>
<evidence type="ECO:0000313" key="3">
    <source>
        <dbReference type="Proteomes" id="UP000585836"/>
    </source>
</evidence>
<protein>
    <recommendedName>
        <fullName evidence="4">Helix-turn-helix domain-containing protein</fullName>
    </recommendedName>
</protein>
<proteinExistence type="predicted"/>
<dbReference type="RefSeq" id="WP_184974657.1">
    <property type="nucleotide sequence ID" value="NZ_BAAAWF010000040.1"/>
</dbReference>
<reference evidence="2 3" key="1">
    <citation type="submission" date="2020-08" db="EMBL/GenBank/DDBJ databases">
        <title>Genomic Encyclopedia of Type Strains, Phase III (KMG-III): the genomes of soil and plant-associated and newly described type strains.</title>
        <authorList>
            <person name="Whitman W."/>
        </authorList>
    </citation>
    <scope>NUCLEOTIDE SEQUENCE [LARGE SCALE GENOMIC DNA]</scope>
    <source>
        <strain evidence="2 3">CECT 3313</strain>
    </source>
</reference>
<evidence type="ECO:0000313" key="2">
    <source>
        <dbReference type="EMBL" id="MBB5932380.1"/>
    </source>
</evidence>
<gene>
    <name evidence="2" type="ORF">FHS34_007890</name>
</gene>
<dbReference type="AlphaFoldDB" id="A0A7W9Q2K1"/>
<keyword evidence="3" id="KW-1185">Reference proteome</keyword>
<name>A0A7W9Q2K1_9ACTN</name>